<dbReference type="InterPro" id="IPR027417">
    <property type="entry name" value="P-loop_NTPase"/>
</dbReference>
<accession>A0A7J0F076</accession>
<feature type="compositionally biased region" description="Pro residues" evidence="1">
    <location>
        <begin position="221"/>
        <end position="244"/>
    </location>
</feature>
<dbReference type="GO" id="GO:0006261">
    <property type="term" value="P:DNA-templated DNA replication"/>
    <property type="evidence" value="ECO:0007669"/>
    <property type="project" value="TreeGrafter"/>
</dbReference>
<feature type="compositionally biased region" description="Low complexity" evidence="1">
    <location>
        <begin position="161"/>
        <end position="171"/>
    </location>
</feature>
<feature type="compositionally biased region" description="Polar residues" evidence="1">
    <location>
        <begin position="296"/>
        <end position="308"/>
    </location>
</feature>
<keyword evidence="3" id="KW-1185">Reference proteome</keyword>
<dbReference type="SUPFAM" id="SSF52540">
    <property type="entry name" value="P-loop containing nucleoside triphosphate hydrolases"/>
    <property type="match status" value="1"/>
</dbReference>
<dbReference type="AlphaFoldDB" id="A0A7J0F076"/>
<comment type="caution">
    <text evidence="2">The sequence shown here is derived from an EMBL/GenBank/DDBJ whole genome shotgun (WGS) entry which is preliminary data.</text>
</comment>
<dbReference type="Pfam" id="PF21960">
    <property type="entry name" value="RCF1-5-like_lid"/>
    <property type="match status" value="1"/>
</dbReference>
<proteinExistence type="predicted"/>
<dbReference type="EMBL" id="BJWL01000008">
    <property type="protein sequence ID" value="GFY92095.1"/>
    <property type="molecule type" value="Genomic_DNA"/>
</dbReference>
<feature type="compositionally biased region" description="Polar residues" evidence="1">
    <location>
        <begin position="335"/>
        <end position="344"/>
    </location>
</feature>
<dbReference type="GO" id="GO:0005663">
    <property type="term" value="C:DNA replication factor C complex"/>
    <property type="evidence" value="ECO:0007669"/>
    <property type="project" value="TreeGrafter"/>
</dbReference>
<dbReference type="GO" id="GO:0005634">
    <property type="term" value="C:nucleus"/>
    <property type="evidence" value="ECO:0007669"/>
    <property type="project" value="TreeGrafter"/>
</dbReference>
<dbReference type="GO" id="GO:0003689">
    <property type="term" value="F:DNA clamp loader activity"/>
    <property type="evidence" value="ECO:0007669"/>
    <property type="project" value="TreeGrafter"/>
</dbReference>
<feature type="compositionally biased region" description="Low complexity" evidence="1">
    <location>
        <begin position="245"/>
        <end position="254"/>
    </location>
</feature>
<organism evidence="2 3">
    <name type="scientific">Actinidia rufa</name>
    <dbReference type="NCBI Taxonomy" id="165716"/>
    <lineage>
        <taxon>Eukaryota</taxon>
        <taxon>Viridiplantae</taxon>
        <taxon>Streptophyta</taxon>
        <taxon>Embryophyta</taxon>
        <taxon>Tracheophyta</taxon>
        <taxon>Spermatophyta</taxon>
        <taxon>Magnoliopsida</taxon>
        <taxon>eudicotyledons</taxon>
        <taxon>Gunneridae</taxon>
        <taxon>Pentapetalae</taxon>
        <taxon>asterids</taxon>
        <taxon>Ericales</taxon>
        <taxon>Actinidiaceae</taxon>
        <taxon>Actinidia</taxon>
    </lineage>
</organism>
<reference evidence="2 3" key="1">
    <citation type="submission" date="2019-07" db="EMBL/GenBank/DDBJ databases">
        <title>De Novo Assembly of kiwifruit Actinidia rufa.</title>
        <authorList>
            <person name="Sugita-Konishi S."/>
            <person name="Sato K."/>
            <person name="Mori E."/>
            <person name="Abe Y."/>
            <person name="Kisaki G."/>
            <person name="Hamano K."/>
            <person name="Suezawa K."/>
            <person name="Otani M."/>
            <person name="Fukuda T."/>
            <person name="Manabe T."/>
            <person name="Gomi K."/>
            <person name="Tabuchi M."/>
            <person name="Akimitsu K."/>
            <person name="Kataoka I."/>
        </authorList>
    </citation>
    <scope>NUCLEOTIDE SEQUENCE [LARGE SCALE GENOMIC DNA]</scope>
    <source>
        <strain evidence="3">cv. Fuchu</strain>
    </source>
</reference>
<feature type="compositionally biased region" description="Low complexity" evidence="1">
    <location>
        <begin position="24"/>
        <end position="33"/>
    </location>
</feature>
<dbReference type="OrthoDB" id="761538at2759"/>
<dbReference type="InterPro" id="IPR050238">
    <property type="entry name" value="DNA_Rep/Repair_Clamp_Loader"/>
</dbReference>
<feature type="region of interest" description="Disordered" evidence="1">
    <location>
        <begin position="207"/>
        <end position="470"/>
    </location>
</feature>
<feature type="region of interest" description="Disordered" evidence="1">
    <location>
        <begin position="152"/>
        <end position="171"/>
    </location>
</feature>
<sequence>MPSPSLVLPSSYPSISEPRHSRSHSSVPPSNISLCSVNSEKPTQPKKVGIFRPKKSTKNSELTEESLEKFNIRNESLDEHRKSAFTYSPYYRGLTDSTLFLNRQKFTASSPGRESNVTSISTSSRSSFGVKMKELGSCFTTSGKEEKVVEVKRKSKGSQHARTSSSSSLSALTTRTRVEITTLAQELGLEGEIVSVGFNENDEYFSIKGKPLRERDSEPRTQPPSSLPPVSPPQSPPGLPPPTYPSSQSLLSLVSPPPTPQTYLSSPQSSEPSVSTQPHTHPSPPPVSPPARVLNMPSTQSLVPSVSAQLQVYPSPPPKPLLLSQVSPLHPSTPPSMLTSISHPSQKHLSTSQQSSLSIVSSPPPPPQAHLSPPSPPLVSSPSSLPASPLPATQQSPPQLLLSPSSSPPIQAQASPPHLAQTSPQLERPPPSPPPPAQTSPQTLLPPLLPPPQAQTSPANRTTKNENVYGWADKYRPESLKDFICNRNKALELQTLPKADDGCGQFIFEGPPGVGKRTMIRALLREAYGPERVMARVESKSFHLKGEAVGSIKVTVKTSLQHVEVNLSEVKGYEKHVIVELIQETINRLGKKTLHCNKDNCQVIILNKADKLSADVLVYIKWQLERHRGCSKVFFCCIDASKLQPIIPLCTIVKLLPPSNEEIAEVLEFIAKQEEIELPHQLAKKIANNSKNNLRQAIRSFEATWKASSPLKEDQEILNGWEDDIANIAKNIVEEQSPKHTPNKQTLVGELKNNVDKEYHEDVDSLYEDYYKNLARNRHGEMVRRHNDPVKKNLHQFTTIEGNNQSY</sequence>
<gene>
    <name evidence="2" type="ORF">Acr_08g0004910</name>
</gene>
<evidence type="ECO:0000313" key="2">
    <source>
        <dbReference type="EMBL" id="GFY92095.1"/>
    </source>
</evidence>
<feature type="compositionally biased region" description="Low complexity" evidence="1">
    <location>
        <begin position="261"/>
        <end position="280"/>
    </location>
</feature>
<feature type="compositionally biased region" description="Pro residues" evidence="1">
    <location>
        <begin position="427"/>
        <end position="438"/>
    </location>
</feature>
<feature type="compositionally biased region" description="Low complexity" evidence="1">
    <location>
        <begin position="347"/>
        <end position="361"/>
    </location>
</feature>
<feature type="compositionally biased region" description="Pro residues" evidence="1">
    <location>
        <begin position="362"/>
        <end position="379"/>
    </location>
</feature>
<dbReference type="GO" id="GO:0006281">
    <property type="term" value="P:DNA repair"/>
    <property type="evidence" value="ECO:0007669"/>
    <property type="project" value="TreeGrafter"/>
</dbReference>
<dbReference type="FunFam" id="1.10.8.60:FF:000030">
    <property type="entry name" value="replication factor C subunit 3"/>
    <property type="match status" value="1"/>
</dbReference>
<evidence type="ECO:0000256" key="1">
    <source>
        <dbReference type="SAM" id="MobiDB-lite"/>
    </source>
</evidence>
<feature type="region of interest" description="Disordered" evidence="1">
    <location>
        <begin position="1"/>
        <end position="67"/>
    </location>
</feature>
<feature type="compositionally biased region" description="Low complexity" evidence="1">
    <location>
        <begin position="380"/>
        <end position="417"/>
    </location>
</feature>
<dbReference type="PANTHER" id="PTHR11669">
    <property type="entry name" value="REPLICATION FACTOR C / DNA POLYMERASE III GAMMA-TAU SUBUNIT"/>
    <property type="match status" value="1"/>
</dbReference>
<dbReference type="Gene3D" id="3.40.50.300">
    <property type="entry name" value="P-loop containing nucleotide triphosphate hydrolases"/>
    <property type="match status" value="1"/>
</dbReference>
<dbReference type="PANTHER" id="PTHR11669:SF52">
    <property type="entry name" value="OS10G0574500 PROTEIN"/>
    <property type="match status" value="1"/>
</dbReference>
<feature type="compositionally biased region" description="Low complexity" evidence="1">
    <location>
        <begin position="1"/>
        <end position="16"/>
    </location>
</feature>
<evidence type="ECO:0000313" key="3">
    <source>
        <dbReference type="Proteomes" id="UP000585474"/>
    </source>
</evidence>
<name>A0A7J0F076_9ERIC</name>
<dbReference type="Proteomes" id="UP000585474">
    <property type="component" value="Unassembled WGS sequence"/>
</dbReference>
<protein>
    <submittedName>
        <fullName evidence="2">Plant invertase/pectin methylesterase inhibitor superfamily protein</fullName>
    </submittedName>
</protein>
<dbReference type="Gene3D" id="1.10.8.60">
    <property type="match status" value="1"/>
</dbReference>